<comment type="subcellular location">
    <subcellularLocation>
        <location evidence="1">Membrane</location>
        <topology evidence="1">Single-pass type II membrane protein</topology>
    </subcellularLocation>
</comment>
<proteinExistence type="predicted"/>
<organism evidence="7 8">
    <name type="scientific">Owenia fusiformis</name>
    <name type="common">Polychaete worm</name>
    <dbReference type="NCBI Taxonomy" id="6347"/>
    <lineage>
        <taxon>Eukaryota</taxon>
        <taxon>Metazoa</taxon>
        <taxon>Spiralia</taxon>
        <taxon>Lophotrochozoa</taxon>
        <taxon>Annelida</taxon>
        <taxon>Polychaeta</taxon>
        <taxon>Sedentaria</taxon>
        <taxon>Canalipalpata</taxon>
        <taxon>Sabellida</taxon>
        <taxon>Oweniida</taxon>
        <taxon>Oweniidae</taxon>
        <taxon>Owenia</taxon>
    </lineage>
</organism>
<dbReference type="GO" id="GO:0042285">
    <property type="term" value="F:xylosyltransferase activity"/>
    <property type="evidence" value="ECO:0007669"/>
    <property type="project" value="TreeGrafter"/>
</dbReference>
<evidence type="ECO:0000256" key="3">
    <source>
        <dbReference type="ARBA" id="ARBA00022968"/>
    </source>
</evidence>
<dbReference type="Proteomes" id="UP000749559">
    <property type="component" value="Unassembled WGS sequence"/>
</dbReference>
<dbReference type="PANTHER" id="PTHR12270:SF25">
    <property type="entry name" value="GLYCOSYLTRANSFERASE-LIKE PROTEIN LARGE"/>
    <property type="match status" value="1"/>
</dbReference>
<dbReference type="GO" id="GO:0016020">
    <property type="term" value="C:membrane"/>
    <property type="evidence" value="ECO:0007669"/>
    <property type="project" value="UniProtKB-SubCell"/>
</dbReference>
<dbReference type="InterPro" id="IPR051292">
    <property type="entry name" value="Xyl/GlcA_transferase"/>
</dbReference>
<dbReference type="OrthoDB" id="9974378at2759"/>
<dbReference type="AlphaFoldDB" id="A0A8J1UY50"/>
<reference evidence="7" key="1">
    <citation type="submission" date="2022-03" db="EMBL/GenBank/DDBJ databases">
        <authorList>
            <person name="Martin C."/>
        </authorList>
    </citation>
    <scope>NUCLEOTIDE SEQUENCE</scope>
</reference>
<dbReference type="GO" id="GO:0035269">
    <property type="term" value="P:protein O-linked glycosylation via mannose"/>
    <property type="evidence" value="ECO:0007669"/>
    <property type="project" value="TreeGrafter"/>
</dbReference>
<evidence type="ECO:0000256" key="6">
    <source>
        <dbReference type="ARBA" id="ARBA00023180"/>
    </source>
</evidence>
<dbReference type="GO" id="GO:0005794">
    <property type="term" value="C:Golgi apparatus"/>
    <property type="evidence" value="ECO:0007669"/>
    <property type="project" value="TreeGrafter"/>
</dbReference>
<name>A0A8J1UY50_OWEFU</name>
<dbReference type="PANTHER" id="PTHR12270">
    <property type="entry name" value="GLYCOSYLTRANSFERASE-RELATED"/>
    <property type="match status" value="1"/>
</dbReference>
<gene>
    <name evidence="7" type="ORF">OFUS_LOCUS24504</name>
</gene>
<evidence type="ECO:0000256" key="2">
    <source>
        <dbReference type="ARBA" id="ARBA00022692"/>
    </source>
</evidence>
<dbReference type="Pfam" id="PF13896">
    <property type="entry name" value="Glyco_transf_49"/>
    <property type="match status" value="1"/>
</dbReference>
<evidence type="ECO:0000256" key="4">
    <source>
        <dbReference type="ARBA" id="ARBA00022989"/>
    </source>
</evidence>
<keyword evidence="4" id="KW-1133">Transmembrane helix</keyword>
<protein>
    <submittedName>
        <fullName evidence="7">Uncharacterized protein</fullName>
    </submittedName>
</protein>
<dbReference type="EMBL" id="CAIIXF020000012">
    <property type="protein sequence ID" value="CAH1800645.1"/>
    <property type="molecule type" value="Genomic_DNA"/>
</dbReference>
<evidence type="ECO:0000256" key="1">
    <source>
        <dbReference type="ARBA" id="ARBA00004606"/>
    </source>
</evidence>
<dbReference type="GO" id="GO:0015020">
    <property type="term" value="F:glucuronosyltransferase activity"/>
    <property type="evidence" value="ECO:0007669"/>
    <property type="project" value="TreeGrafter"/>
</dbReference>
<keyword evidence="5" id="KW-0472">Membrane</keyword>
<evidence type="ECO:0000313" key="8">
    <source>
        <dbReference type="Proteomes" id="UP000749559"/>
    </source>
</evidence>
<evidence type="ECO:0000256" key="5">
    <source>
        <dbReference type="ARBA" id="ARBA00023136"/>
    </source>
</evidence>
<keyword evidence="8" id="KW-1185">Reference proteome</keyword>
<sequence>MHFKTCFKRRTNATTIVILVLGLFVILLFTLNKDVDTIQDDVINVKINDNISIDSYTIRKMANTIEYSPTQDYTFHNTTTKQENTVSTQIKALMNLKQLIERNKKIYIYDLKEKLLNNNFEEKLKRTFQKGTYGKCSSVISEIRLRHDVQYFVFRYSYEPSPIDVTLLSHLTLNRGIHRISKILAQWPGPASLSVFGTDAEIKQFLDVNHPWERENVAIHAVYQRNATHYPVNFMRNVALYGANTSHIWMIDADFTPNKDAYQLIKKYIPQFDWTRNRPALVTPAFETNLNEGGVPDNRTHLLEKLNEKNKTIETFSFSRCRNCHKNTNWKHFMTTTKAYKIRGGGRFEPYVVLQRKTIPVYDERLIARHWNKILYDYELYALQYEFHVLPDVFIVHEPHERIIQPRVEFTCLDKIGLLIKQELLKKKKFLSKVMAEDKKKSDKPSL</sequence>
<keyword evidence="3" id="KW-0735">Signal-anchor</keyword>
<keyword evidence="2" id="KW-0812">Transmembrane</keyword>
<accession>A0A8J1UY50</accession>
<evidence type="ECO:0000313" key="7">
    <source>
        <dbReference type="EMBL" id="CAH1800645.1"/>
    </source>
</evidence>
<comment type="caution">
    <text evidence="7">The sequence shown here is derived from an EMBL/GenBank/DDBJ whole genome shotgun (WGS) entry which is preliminary data.</text>
</comment>
<keyword evidence="6" id="KW-0325">Glycoprotein</keyword>